<dbReference type="RefSeq" id="WP_195168839.1">
    <property type="nucleotide sequence ID" value="NZ_CP062983.1"/>
</dbReference>
<gene>
    <name evidence="3" type="ORF">G4Y79_13705</name>
</gene>
<protein>
    <recommendedName>
        <fullName evidence="5">SH3b domain-containing protein</fullName>
    </recommendedName>
</protein>
<evidence type="ECO:0000256" key="1">
    <source>
        <dbReference type="SAM" id="MobiDB-lite"/>
    </source>
</evidence>
<keyword evidence="2" id="KW-1133">Transmembrane helix</keyword>
<feature type="region of interest" description="Disordered" evidence="1">
    <location>
        <begin position="1"/>
        <end position="88"/>
    </location>
</feature>
<dbReference type="KEGG" id="pmet:G4Y79_13705"/>
<reference evidence="3 4" key="1">
    <citation type="submission" date="2020-02" db="EMBL/GenBank/DDBJ databases">
        <authorList>
            <person name="Zheng R.K."/>
            <person name="Sun C.M."/>
        </authorList>
    </citation>
    <scope>NUCLEOTIDE SEQUENCE [LARGE SCALE GENOMIC DNA]</scope>
    <source>
        <strain evidence="4">rifampicinis</strain>
    </source>
</reference>
<evidence type="ECO:0000313" key="3">
    <source>
        <dbReference type="EMBL" id="QPC80764.1"/>
    </source>
</evidence>
<dbReference type="AlphaFoldDB" id="A0A7S8E5Q1"/>
<dbReference type="Proteomes" id="UP000594468">
    <property type="component" value="Chromosome"/>
</dbReference>
<keyword evidence="2" id="KW-0812">Transmembrane</keyword>
<feature type="compositionally biased region" description="Polar residues" evidence="1">
    <location>
        <begin position="60"/>
        <end position="79"/>
    </location>
</feature>
<dbReference type="EMBL" id="CP062983">
    <property type="protein sequence ID" value="QPC80764.1"/>
    <property type="molecule type" value="Genomic_DNA"/>
</dbReference>
<evidence type="ECO:0000313" key="4">
    <source>
        <dbReference type="Proteomes" id="UP000594468"/>
    </source>
</evidence>
<evidence type="ECO:0000256" key="2">
    <source>
        <dbReference type="SAM" id="Phobius"/>
    </source>
</evidence>
<dbReference type="Gene3D" id="2.30.30.40">
    <property type="entry name" value="SH3 Domains"/>
    <property type="match status" value="1"/>
</dbReference>
<organism evidence="3 4">
    <name type="scientific">Phototrophicus methaneseepsis</name>
    <dbReference type="NCBI Taxonomy" id="2710758"/>
    <lineage>
        <taxon>Bacteria</taxon>
        <taxon>Bacillati</taxon>
        <taxon>Chloroflexota</taxon>
        <taxon>Candidatus Thermofontia</taxon>
        <taxon>Phototrophicales</taxon>
        <taxon>Phototrophicaceae</taxon>
        <taxon>Phototrophicus</taxon>
    </lineage>
</organism>
<accession>A0A7S8E5Q1</accession>
<keyword evidence="4" id="KW-1185">Reference proteome</keyword>
<evidence type="ECO:0008006" key="5">
    <source>
        <dbReference type="Google" id="ProtNLM"/>
    </source>
</evidence>
<name>A0A7S8E5Q1_9CHLR</name>
<feature type="transmembrane region" description="Helical" evidence="2">
    <location>
        <begin position="96"/>
        <end position="124"/>
    </location>
</feature>
<sequence length="273" mass="28419">MSQNQPPGPTPTGDTSPIENDRTRPITPNEPLPGRTQPNPAIRPQRPSQGHMAHVAPGRNITQTPPTGQQRIAQATTGTVHPARARRARRTARGGFYLPLWSIGIMLLGVLGIGALIIAAVLAMGGSAAAPASTPVIRIITAAPAQGAAELQLTPPTAEAGSRVIIGGEAPETLNLEGPTLPAVVITPTPVGVTLGATIAVSGVDDQQLNVRDIAGVTGSSILFRADEGEQFLIMDGPRQADGFTWWQIQDVSNNSRTGWAVSNYLTVVSLPS</sequence>
<proteinExistence type="predicted"/>
<keyword evidence="2" id="KW-0472">Membrane</keyword>
<feature type="compositionally biased region" description="Pro residues" evidence="1">
    <location>
        <begin position="1"/>
        <end position="10"/>
    </location>
</feature>